<evidence type="ECO:0000313" key="3">
    <source>
        <dbReference type="Proteomes" id="UP000190989"/>
    </source>
</evidence>
<gene>
    <name evidence="2" type="ORF">SAMN06295987_10115</name>
</gene>
<dbReference type="Pfam" id="PF09954">
    <property type="entry name" value="DUF2188"/>
    <property type="match status" value="1"/>
</dbReference>
<accession>A0A1U6GR81</accession>
<sequence length="77" mass="8274">MGKGPKSHHVVPNPNGGWDVKRGGAGRASVHADTKREAIDRGREISRNQGTEFRIHNKDGRIASSDSHGNDPNPPKG</sequence>
<evidence type="ECO:0000313" key="2">
    <source>
        <dbReference type="EMBL" id="SLJ86008.1"/>
    </source>
</evidence>
<protein>
    <recommendedName>
        <fullName evidence="4">DUF2188 domain-containing protein</fullName>
    </recommendedName>
</protein>
<name>A0A1U6GR81_9SPHN</name>
<evidence type="ECO:0000256" key="1">
    <source>
        <dbReference type="SAM" id="MobiDB-lite"/>
    </source>
</evidence>
<dbReference type="Proteomes" id="UP000190989">
    <property type="component" value="Unassembled WGS sequence"/>
</dbReference>
<feature type="region of interest" description="Disordered" evidence="1">
    <location>
        <begin position="1"/>
        <end position="77"/>
    </location>
</feature>
<organism evidence="2 3">
    <name type="scientific">Novosphingobium mathurense</name>
    <dbReference type="NCBI Taxonomy" id="428990"/>
    <lineage>
        <taxon>Bacteria</taxon>
        <taxon>Pseudomonadati</taxon>
        <taxon>Pseudomonadota</taxon>
        <taxon>Alphaproteobacteria</taxon>
        <taxon>Sphingomonadales</taxon>
        <taxon>Sphingomonadaceae</taxon>
        <taxon>Novosphingobium</taxon>
    </lineage>
</organism>
<dbReference type="AlphaFoldDB" id="A0A1U6GR81"/>
<reference evidence="3" key="1">
    <citation type="submission" date="2017-02" db="EMBL/GenBank/DDBJ databases">
        <authorList>
            <person name="Varghese N."/>
            <person name="Submissions S."/>
        </authorList>
    </citation>
    <scope>NUCLEOTIDE SEQUENCE [LARGE SCALE GENOMIC DNA]</scope>
    <source>
        <strain evidence="3">SM117</strain>
    </source>
</reference>
<keyword evidence="3" id="KW-1185">Reference proteome</keyword>
<dbReference type="EMBL" id="FVZE01000001">
    <property type="protein sequence ID" value="SLJ86008.1"/>
    <property type="molecule type" value="Genomic_DNA"/>
</dbReference>
<dbReference type="InterPro" id="IPR018691">
    <property type="entry name" value="DUF2188"/>
</dbReference>
<dbReference type="STRING" id="428990.SAMN06295987_10115"/>
<dbReference type="RefSeq" id="WP_038575574.1">
    <property type="nucleotide sequence ID" value="NZ_FVZE01000001.1"/>
</dbReference>
<feature type="compositionally biased region" description="Basic and acidic residues" evidence="1">
    <location>
        <begin position="30"/>
        <end position="46"/>
    </location>
</feature>
<evidence type="ECO:0008006" key="4">
    <source>
        <dbReference type="Google" id="ProtNLM"/>
    </source>
</evidence>
<proteinExistence type="predicted"/>